<feature type="coiled-coil region" evidence="9">
    <location>
        <begin position="2"/>
        <end position="29"/>
    </location>
</feature>
<accession>A0ABU8J8W8</accession>
<gene>
    <name evidence="11" type="ORF">WAT24_04440</name>
</gene>
<comment type="pathway">
    <text evidence="1">Protein modification; protein glycosylation.</text>
</comment>
<comment type="caution">
    <text evidence="11">The sequence shown here is derived from an EMBL/GenBank/DDBJ whole genome shotgun (WGS) entry which is preliminary data.</text>
</comment>
<evidence type="ECO:0000256" key="5">
    <source>
        <dbReference type="ARBA" id="ARBA00022679"/>
    </source>
</evidence>
<dbReference type="Gene3D" id="3.40.50.2000">
    <property type="entry name" value="Glycogen Phosphorylase B"/>
    <property type="match status" value="1"/>
</dbReference>
<dbReference type="Proteomes" id="UP001381174">
    <property type="component" value="Unassembled WGS sequence"/>
</dbReference>
<dbReference type="Pfam" id="PF13844">
    <property type="entry name" value="Glyco_transf_41"/>
    <property type="match status" value="2"/>
</dbReference>
<dbReference type="PANTHER" id="PTHR44998">
    <property type="match status" value="1"/>
</dbReference>
<dbReference type="Gene3D" id="1.25.40.10">
    <property type="entry name" value="Tetratricopeptide repeat domain"/>
    <property type="match status" value="3"/>
</dbReference>
<organism evidence="11 12">
    <name type="scientific">Fulvimonas yonginensis</name>
    <dbReference type="NCBI Taxonomy" id="1495200"/>
    <lineage>
        <taxon>Bacteria</taxon>
        <taxon>Pseudomonadati</taxon>
        <taxon>Pseudomonadota</taxon>
        <taxon>Gammaproteobacteria</taxon>
        <taxon>Lysobacterales</taxon>
        <taxon>Rhodanobacteraceae</taxon>
        <taxon>Fulvimonas</taxon>
    </lineage>
</organism>
<dbReference type="InterPro" id="IPR029489">
    <property type="entry name" value="OGT/SEC/SPY_C"/>
</dbReference>
<feature type="repeat" description="TPR" evidence="8">
    <location>
        <begin position="213"/>
        <end position="246"/>
    </location>
</feature>
<dbReference type="SUPFAM" id="SSF53756">
    <property type="entry name" value="UDP-Glycosyltransferase/glycogen phosphorylase"/>
    <property type="match status" value="1"/>
</dbReference>
<dbReference type="SUPFAM" id="SSF48452">
    <property type="entry name" value="TPR-like"/>
    <property type="match status" value="1"/>
</dbReference>
<dbReference type="InterPro" id="IPR019734">
    <property type="entry name" value="TPR_rpt"/>
</dbReference>
<evidence type="ECO:0000256" key="7">
    <source>
        <dbReference type="ARBA" id="ARBA00022803"/>
    </source>
</evidence>
<keyword evidence="6" id="KW-0677">Repeat</keyword>
<keyword evidence="9" id="KW-0175">Coiled coil</keyword>
<proteinExistence type="inferred from homology"/>
<evidence type="ECO:0000256" key="4">
    <source>
        <dbReference type="ARBA" id="ARBA00022676"/>
    </source>
</evidence>
<dbReference type="Gene3D" id="3.40.50.11380">
    <property type="match status" value="1"/>
</dbReference>
<dbReference type="Pfam" id="PF14559">
    <property type="entry name" value="TPR_19"/>
    <property type="match status" value="1"/>
</dbReference>
<keyword evidence="12" id="KW-1185">Reference proteome</keyword>
<keyword evidence="7 8" id="KW-0802">TPR repeat</keyword>
<feature type="domain" description="O-GlcNAc transferase C-terminal" evidence="10">
    <location>
        <begin position="494"/>
        <end position="678"/>
    </location>
</feature>
<dbReference type="SMART" id="SM00028">
    <property type="entry name" value="TPR"/>
    <property type="match status" value="6"/>
</dbReference>
<evidence type="ECO:0000256" key="3">
    <source>
        <dbReference type="ARBA" id="ARBA00011970"/>
    </source>
</evidence>
<evidence type="ECO:0000256" key="2">
    <source>
        <dbReference type="ARBA" id="ARBA00005386"/>
    </source>
</evidence>
<dbReference type="RefSeq" id="WP_336806627.1">
    <property type="nucleotide sequence ID" value="NZ_JBBBNY010000002.1"/>
</dbReference>
<dbReference type="EC" id="2.4.1.255" evidence="3"/>
<evidence type="ECO:0000256" key="9">
    <source>
        <dbReference type="SAM" id="Coils"/>
    </source>
</evidence>
<keyword evidence="5" id="KW-0808">Transferase</keyword>
<dbReference type="PROSITE" id="PS50005">
    <property type="entry name" value="TPR"/>
    <property type="match status" value="2"/>
</dbReference>
<keyword evidence="4" id="KW-0328">Glycosyltransferase</keyword>
<protein>
    <recommendedName>
        <fullName evidence="3">protein O-GlcNAc transferase</fullName>
        <ecNumber evidence="3">2.4.1.255</ecNumber>
    </recommendedName>
</protein>
<evidence type="ECO:0000256" key="1">
    <source>
        <dbReference type="ARBA" id="ARBA00004922"/>
    </source>
</evidence>
<name>A0ABU8J8W8_9GAMM</name>
<comment type="similarity">
    <text evidence="2">Belongs to the glycosyltransferase 41 family. O-GlcNAc transferase subfamily.</text>
</comment>
<reference evidence="11 12" key="1">
    <citation type="journal article" date="2014" name="Int. J. Syst. Evol. Microbiol.">
        <title>Fulvimonas yonginensis sp. nov., isolated from greenhouse soil, and emended description of the genus Fulvimonas.</title>
        <authorList>
            <person name="Ahn J.H."/>
            <person name="Kim S.J."/>
            <person name="Weon H.Y."/>
            <person name="Hong S.B."/>
            <person name="Seok S.J."/>
            <person name="Kwon S.W."/>
        </authorList>
    </citation>
    <scope>NUCLEOTIDE SEQUENCE [LARGE SCALE GENOMIC DNA]</scope>
    <source>
        <strain evidence="11 12">KACC 16952</strain>
    </source>
</reference>
<feature type="repeat" description="TPR" evidence="8">
    <location>
        <begin position="111"/>
        <end position="144"/>
    </location>
</feature>
<feature type="domain" description="O-GlcNAc transferase C-terminal" evidence="10">
    <location>
        <begin position="283"/>
        <end position="481"/>
    </location>
</feature>
<evidence type="ECO:0000313" key="12">
    <source>
        <dbReference type="Proteomes" id="UP001381174"/>
    </source>
</evidence>
<evidence type="ECO:0000259" key="10">
    <source>
        <dbReference type="Pfam" id="PF13844"/>
    </source>
</evidence>
<dbReference type="EMBL" id="JBBBNY010000002">
    <property type="protein sequence ID" value="MEI7036006.1"/>
    <property type="molecule type" value="Genomic_DNA"/>
</dbReference>
<evidence type="ECO:0000313" key="11">
    <source>
        <dbReference type="EMBL" id="MEI7036006.1"/>
    </source>
</evidence>
<dbReference type="InterPro" id="IPR011990">
    <property type="entry name" value="TPR-like_helical_dom_sf"/>
</dbReference>
<dbReference type="Pfam" id="PF13432">
    <property type="entry name" value="TPR_16"/>
    <property type="match status" value="1"/>
</dbReference>
<dbReference type="PANTHER" id="PTHR44998:SF1">
    <property type="entry name" value="UDP-N-ACETYLGLUCOSAMINE--PEPTIDE N-ACETYLGLUCOSAMINYLTRANSFERASE 110 KDA SUBUNIT"/>
    <property type="match status" value="1"/>
</dbReference>
<evidence type="ECO:0000256" key="8">
    <source>
        <dbReference type="PROSITE-ProRule" id="PRU00339"/>
    </source>
</evidence>
<sequence length="701" mass="75194">MNVSARAELEAVLRRLAQLLQQGAAQEAEALAARARHDFPLAGDLVRLHGVALLQLGRAREARAALHRAAELAPGSLEVQCNLAQLALEEGQPQAAIERLRATLPRHPGHPGVLQVLGMALMAAARYEEAREAFAQALRAAPQHPALCLHLAEAELELGANEQALEHARAAVRLAPEADVARALLGHVLRALGRLDEAAAAWLEAERLAPRQARHAFQAGLMLEEAGRLAEAAEAYARALRLAPDSGPALSRLAFARRRLADWREQLALTARLRDAVAAGRPGILPLSLLFEPFDRTVQHQATTRFAARIEEHLSPLRRELAFARPRPSPKAPVRVGLVSDGFGDHWVGRAVVPVVEALAAVGGLELHLFASTADDGSVIRRRLAAAASLHAIEGLPPARAATRIHALGIEVLLDLTGYGPRTHAELFALRPAPVQVGWLAYPGTSGAPWMDYLLADRVTLPASHRDGYSEKVLRLPRCFLPVDPGRTPALPPSRPECGLPDAGVVFACFNATAKLNPDTFARFMRILREVPDSVLWLRAGTEGTAARLRAAASAHDVAPERLVFLPPLPHAEHLARFALADLCLDTLPCSAHATAADALAAGCPLLTCAGATFAGRVAASLLSHAHLPELVAEGADAFVATAVRLGRDREALADLRARVFARRTLSPLFDVAGFADDFHRVLQAIGTRQRIGRPPIDLDF</sequence>
<evidence type="ECO:0000256" key="6">
    <source>
        <dbReference type="ARBA" id="ARBA00022737"/>
    </source>
</evidence>